<dbReference type="SUPFAM" id="SSF52833">
    <property type="entry name" value="Thioredoxin-like"/>
    <property type="match status" value="1"/>
</dbReference>
<comment type="caution">
    <text evidence="5">The sequence shown here is derived from an EMBL/GenBank/DDBJ whole genome shotgun (WGS) entry which is preliminary data.</text>
</comment>
<sequence length="259" mass="27616">MPANKSNARKRPTAKGGSGASRPTGGKPGAKASAGKAARQIRKPGMSTNLKVTLGALAVALVAVLGVVLVNRATSPQPSAAVDAAVRADSHRLSTAPDGKVTVVEFLDFECESCLAAYPHVEKLRAEYADRITYAVRYFPIESHPNAFNAAHAAEAAARQDKFEEMYVKLFDNAQAWGHNQQSQTATFEQYAQELGLDMAEFRADVASPEVKARVQSDFTDGQALGVQGTPTFFINGEKFTGDPTYDGLKAAVDELLAQ</sequence>
<organism evidence="5 6">
    <name type="scientific">Spirilliplanes yamanashiensis</name>
    <dbReference type="NCBI Taxonomy" id="42233"/>
    <lineage>
        <taxon>Bacteria</taxon>
        <taxon>Bacillati</taxon>
        <taxon>Actinomycetota</taxon>
        <taxon>Actinomycetes</taxon>
        <taxon>Micromonosporales</taxon>
        <taxon>Micromonosporaceae</taxon>
        <taxon>Spirilliplanes</taxon>
    </lineage>
</organism>
<dbReference type="AlphaFoldDB" id="A0A8J3YEF7"/>
<keyword evidence="3" id="KW-1133">Transmembrane helix</keyword>
<feature type="transmembrane region" description="Helical" evidence="3">
    <location>
        <begin position="52"/>
        <end position="70"/>
    </location>
</feature>
<proteinExistence type="inferred from homology"/>
<dbReference type="Gene3D" id="3.40.30.10">
    <property type="entry name" value="Glutaredoxin"/>
    <property type="match status" value="1"/>
</dbReference>
<evidence type="ECO:0000256" key="2">
    <source>
        <dbReference type="SAM" id="MobiDB-lite"/>
    </source>
</evidence>
<evidence type="ECO:0000313" key="5">
    <source>
        <dbReference type="EMBL" id="GIJ06574.1"/>
    </source>
</evidence>
<keyword evidence="3" id="KW-0812">Transmembrane</keyword>
<feature type="domain" description="Thioredoxin" evidence="4">
    <location>
        <begin position="71"/>
        <end position="258"/>
    </location>
</feature>
<evidence type="ECO:0000256" key="3">
    <source>
        <dbReference type="SAM" id="Phobius"/>
    </source>
</evidence>
<dbReference type="PROSITE" id="PS51352">
    <property type="entry name" value="THIOREDOXIN_2"/>
    <property type="match status" value="1"/>
</dbReference>
<comment type="similarity">
    <text evidence="1">Belongs to the thioredoxin family. DsbA subfamily.</text>
</comment>
<dbReference type="PANTHER" id="PTHR13887:SF55">
    <property type="entry name" value="SLR0313 PROTEIN"/>
    <property type="match status" value="1"/>
</dbReference>
<keyword evidence="3" id="KW-0472">Membrane</keyword>
<evidence type="ECO:0000259" key="4">
    <source>
        <dbReference type="PROSITE" id="PS51352"/>
    </source>
</evidence>
<evidence type="ECO:0000256" key="1">
    <source>
        <dbReference type="ARBA" id="ARBA00005791"/>
    </source>
</evidence>
<feature type="region of interest" description="Disordered" evidence="2">
    <location>
        <begin position="1"/>
        <end position="42"/>
    </location>
</feature>
<gene>
    <name evidence="5" type="ORF">Sya03_59260</name>
</gene>
<keyword evidence="6" id="KW-1185">Reference proteome</keyword>
<name>A0A8J3YEF7_9ACTN</name>
<dbReference type="InterPro" id="IPR036249">
    <property type="entry name" value="Thioredoxin-like_sf"/>
</dbReference>
<feature type="compositionally biased region" description="Low complexity" evidence="2">
    <location>
        <begin position="29"/>
        <end position="38"/>
    </location>
</feature>
<dbReference type="InterPro" id="IPR012336">
    <property type="entry name" value="Thioredoxin-like_fold"/>
</dbReference>
<evidence type="ECO:0000313" key="6">
    <source>
        <dbReference type="Proteomes" id="UP000652013"/>
    </source>
</evidence>
<dbReference type="EMBL" id="BOOY01000043">
    <property type="protein sequence ID" value="GIJ06574.1"/>
    <property type="molecule type" value="Genomic_DNA"/>
</dbReference>
<protein>
    <recommendedName>
        <fullName evidence="4">Thioredoxin domain-containing protein</fullName>
    </recommendedName>
</protein>
<accession>A0A8J3YEF7</accession>
<dbReference type="InterPro" id="IPR013766">
    <property type="entry name" value="Thioredoxin_domain"/>
</dbReference>
<dbReference type="Pfam" id="PF13462">
    <property type="entry name" value="Thioredoxin_4"/>
    <property type="match status" value="1"/>
</dbReference>
<dbReference type="Proteomes" id="UP000652013">
    <property type="component" value="Unassembled WGS sequence"/>
</dbReference>
<reference evidence="5" key="1">
    <citation type="submission" date="2021-01" db="EMBL/GenBank/DDBJ databases">
        <title>Whole genome shotgun sequence of Spirilliplanes yamanashiensis NBRC 15828.</title>
        <authorList>
            <person name="Komaki H."/>
            <person name="Tamura T."/>
        </authorList>
    </citation>
    <scope>NUCLEOTIDE SEQUENCE</scope>
    <source>
        <strain evidence="5">NBRC 15828</strain>
    </source>
</reference>
<dbReference type="PANTHER" id="PTHR13887">
    <property type="entry name" value="GLUTATHIONE S-TRANSFERASE KAPPA"/>
    <property type="match status" value="1"/>
</dbReference>